<protein>
    <recommendedName>
        <fullName evidence="3">PKD-like family protein</fullName>
    </recommendedName>
</protein>
<keyword evidence="2" id="KW-1185">Reference proteome</keyword>
<dbReference type="EMBL" id="JACOOE010000001">
    <property type="protein sequence ID" value="MBC5603423.1"/>
    <property type="molecule type" value="Genomic_DNA"/>
</dbReference>
<accession>A0ABR7C6T7</accession>
<proteinExistence type="predicted"/>
<sequence>MKKYIIYIISFVVVALLQISCYDDKGDYDYHEVNSMEVKIPETKLRMPKDEAVEVSIVPEISQTLEQNEANLVFQWKKTKKGVKAGSERMIDYEDYSVGKECKITVKPYESENIGLMVVVTDRKNGTTWYQTGEVAIIRPLNPCWFILQEKEESGILGAIEGTPEGYYVYSDVFKSELNQAFPLSGKPLAVSARKNYGNSNLEDMLSFLGFKVIPALMLVTDCDLSLFTPSTLKPIYRSDKILFEPVNKGESLKIEFYKMSTHGELFVNNGKAYCAFMDAFCVPYSVKSGNEYPAISAFGSYEGGLLFFDKVNHCFLNASLPGTFDYMGNQATQNIRKFGTPWSDQKPVNIYSMEDDANVFDPDAIDPSLQVKDIITGGSYGNYAYAITAPFNGKELTVFKFSADLENEDPTCAAKYTIAVPSEVDVETAKFAASYAYTANIIFMASGNKLYRINLDRGQVTELYAYEVDSSAQIASLKFKDPESVREENDEEVEGEYKEKLGMCLGLGINTGEKGVVVEIQLTMAGDISREERSICVYEDPNQPIGKIVDITYNYE</sequence>
<comment type="caution">
    <text evidence="1">The sequence shown here is derived from an EMBL/GenBank/DDBJ whole genome shotgun (WGS) entry which is preliminary data.</text>
</comment>
<evidence type="ECO:0000313" key="1">
    <source>
        <dbReference type="EMBL" id="MBC5603423.1"/>
    </source>
</evidence>
<reference evidence="1 2" key="1">
    <citation type="submission" date="2020-08" db="EMBL/GenBank/DDBJ databases">
        <title>Genome public.</title>
        <authorList>
            <person name="Liu C."/>
            <person name="Sun Q."/>
        </authorList>
    </citation>
    <scope>NUCLEOTIDE SEQUENCE [LARGE SCALE GENOMIC DNA]</scope>
    <source>
        <strain evidence="1 2">M27</strain>
    </source>
</reference>
<dbReference type="InterPro" id="IPR032183">
    <property type="entry name" value="PKD-like"/>
</dbReference>
<organism evidence="1 2">
    <name type="scientific">Bacteroides difficilis</name>
    <dbReference type="NCBI Taxonomy" id="2763021"/>
    <lineage>
        <taxon>Bacteria</taxon>
        <taxon>Pseudomonadati</taxon>
        <taxon>Bacteroidota</taxon>
        <taxon>Bacteroidia</taxon>
        <taxon>Bacteroidales</taxon>
        <taxon>Bacteroidaceae</taxon>
        <taxon>Bacteroides</taxon>
    </lineage>
</organism>
<dbReference type="Proteomes" id="UP000600600">
    <property type="component" value="Unassembled WGS sequence"/>
</dbReference>
<evidence type="ECO:0008006" key="3">
    <source>
        <dbReference type="Google" id="ProtNLM"/>
    </source>
</evidence>
<dbReference type="Pfam" id="PF16407">
    <property type="entry name" value="PKD_2"/>
    <property type="match status" value="1"/>
</dbReference>
<dbReference type="RefSeq" id="WP_186966215.1">
    <property type="nucleotide sequence ID" value="NZ_JACOOE010000001.1"/>
</dbReference>
<name>A0ABR7C6T7_9BACE</name>
<gene>
    <name evidence="1" type="ORF">H8S67_01865</name>
</gene>
<evidence type="ECO:0000313" key="2">
    <source>
        <dbReference type="Proteomes" id="UP000600600"/>
    </source>
</evidence>